<name>A0A9N9JTP6_9GLOM</name>
<accession>A0A9N9JTP6</accession>
<comment type="caution">
    <text evidence="1">The sequence shown here is derived from an EMBL/GenBank/DDBJ whole genome shotgun (WGS) entry which is preliminary data.</text>
</comment>
<dbReference type="Proteomes" id="UP000789342">
    <property type="component" value="Unassembled WGS sequence"/>
</dbReference>
<organism evidence="1 2">
    <name type="scientific">Acaulospora morrowiae</name>
    <dbReference type="NCBI Taxonomy" id="94023"/>
    <lineage>
        <taxon>Eukaryota</taxon>
        <taxon>Fungi</taxon>
        <taxon>Fungi incertae sedis</taxon>
        <taxon>Mucoromycota</taxon>
        <taxon>Glomeromycotina</taxon>
        <taxon>Glomeromycetes</taxon>
        <taxon>Diversisporales</taxon>
        <taxon>Acaulosporaceae</taxon>
        <taxon>Acaulospora</taxon>
    </lineage>
</organism>
<evidence type="ECO:0000313" key="1">
    <source>
        <dbReference type="EMBL" id="CAG8793183.1"/>
    </source>
</evidence>
<protein>
    <submittedName>
        <fullName evidence="1">10817_t:CDS:1</fullName>
    </submittedName>
</protein>
<dbReference type="AlphaFoldDB" id="A0A9N9JTP6"/>
<evidence type="ECO:0000313" key="2">
    <source>
        <dbReference type="Proteomes" id="UP000789342"/>
    </source>
</evidence>
<proteinExistence type="predicted"/>
<keyword evidence="2" id="KW-1185">Reference proteome</keyword>
<feature type="non-terminal residue" evidence="1">
    <location>
        <position position="1"/>
    </location>
</feature>
<dbReference type="EMBL" id="CAJVPV010063686">
    <property type="protein sequence ID" value="CAG8793183.1"/>
    <property type="molecule type" value="Genomic_DNA"/>
</dbReference>
<feature type="non-terminal residue" evidence="1">
    <location>
        <position position="164"/>
    </location>
</feature>
<reference evidence="1" key="1">
    <citation type="submission" date="2021-06" db="EMBL/GenBank/DDBJ databases">
        <authorList>
            <person name="Kallberg Y."/>
            <person name="Tangrot J."/>
            <person name="Rosling A."/>
        </authorList>
    </citation>
    <scope>NUCLEOTIDE SEQUENCE</scope>
    <source>
        <strain evidence="1">CL551</strain>
    </source>
</reference>
<gene>
    <name evidence="1" type="ORF">AMORRO_LOCUS18320</name>
</gene>
<sequence>DYDGKQFHFLPIDVDESTEYGTGEYILRLHGILTNGRKLRVDVCGIKPFFDILVDEIDANQLVSEIEYDSYELIQAKPIMSFYVDMRRFFRFYFKNHIIRLEQLRRVKDRYLTYSNDLTFHYRKITRECELDVTQWQVVNSSGLIYGDNKYRKVLRVYRDQIVE</sequence>
<dbReference type="OrthoDB" id="2393851at2759"/>